<dbReference type="InterPro" id="IPR050523">
    <property type="entry name" value="AKR_Detox_Biosynth"/>
</dbReference>
<dbReference type="InterPro" id="IPR036812">
    <property type="entry name" value="NAD(P)_OxRdtase_dom_sf"/>
</dbReference>
<comment type="caution">
    <text evidence="2">The sequence shown here is derived from an EMBL/GenBank/DDBJ whole genome shotgun (WGS) entry which is preliminary data.</text>
</comment>
<evidence type="ECO:0000313" key="3">
    <source>
        <dbReference type="Proteomes" id="UP001241758"/>
    </source>
</evidence>
<sequence length="318" mass="34451">MEQRHIGGLQVSALALGTMYFGTQTDEDTAFALLDRFHAAGGTLVDTANCYNQWLGEGGESEAVIGRWLASRGHDMVIASKVGCQTTVPGKPVPDYFQGLGADVIRGGAVETLRNLGRDHIDLYYAHFDDRDTPLEETVDAFAGLVESGKVRALGASNQATWRIEQARALARAAGRPGYTAVQQKYTYLWTRQLPAQTDQASDELLDYASSQPDVQVLAYTPLLKGAYVRSEVELPLTYDHPSNAARLRVLREVAADLGLTPNQVVLAWMMRGRPAVIPIIGASSVEQLDELLGAADVTLAPEIRDRLDAAGQNIGAR</sequence>
<dbReference type="Gene3D" id="3.20.20.100">
    <property type="entry name" value="NADP-dependent oxidoreductase domain"/>
    <property type="match status" value="1"/>
</dbReference>
<dbReference type="EMBL" id="JASCTH010000007">
    <property type="protein sequence ID" value="MDI6099387.1"/>
    <property type="molecule type" value="Genomic_DNA"/>
</dbReference>
<keyword evidence="3" id="KW-1185">Reference proteome</keyword>
<dbReference type="Pfam" id="PF00248">
    <property type="entry name" value="Aldo_ket_red"/>
    <property type="match status" value="1"/>
</dbReference>
<evidence type="ECO:0000259" key="1">
    <source>
        <dbReference type="Pfam" id="PF00248"/>
    </source>
</evidence>
<dbReference type="SUPFAM" id="SSF51430">
    <property type="entry name" value="NAD(P)-linked oxidoreductase"/>
    <property type="match status" value="1"/>
</dbReference>
<name>A0ABT6WI28_9ACTN</name>
<evidence type="ECO:0000313" key="2">
    <source>
        <dbReference type="EMBL" id="MDI6099387.1"/>
    </source>
</evidence>
<proteinExistence type="predicted"/>
<organism evidence="2 3">
    <name type="scientific">Actinoplanes sandaracinus</name>
    <dbReference type="NCBI Taxonomy" id="3045177"/>
    <lineage>
        <taxon>Bacteria</taxon>
        <taxon>Bacillati</taxon>
        <taxon>Actinomycetota</taxon>
        <taxon>Actinomycetes</taxon>
        <taxon>Micromonosporales</taxon>
        <taxon>Micromonosporaceae</taxon>
        <taxon>Actinoplanes</taxon>
    </lineage>
</organism>
<dbReference type="PANTHER" id="PTHR43364">
    <property type="entry name" value="NADH-SPECIFIC METHYLGLYOXAL REDUCTASE-RELATED"/>
    <property type="match status" value="1"/>
</dbReference>
<feature type="domain" description="NADP-dependent oxidoreductase" evidence="1">
    <location>
        <begin position="14"/>
        <end position="311"/>
    </location>
</feature>
<dbReference type="RefSeq" id="WP_282759546.1">
    <property type="nucleotide sequence ID" value="NZ_JASCTH010000007.1"/>
</dbReference>
<accession>A0ABT6WI28</accession>
<gene>
    <name evidence="2" type="ORF">QLQ12_12365</name>
</gene>
<reference evidence="2 3" key="1">
    <citation type="submission" date="2023-05" db="EMBL/GenBank/DDBJ databases">
        <title>Actinoplanes sp. NEAU-A12 genome sequencing.</title>
        <authorList>
            <person name="Wang Z.-S."/>
        </authorList>
    </citation>
    <scope>NUCLEOTIDE SEQUENCE [LARGE SCALE GENOMIC DNA]</scope>
    <source>
        <strain evidence="2 3">NEAU-A12</strain>
    </source>
</reference>
<dbReference type="PANTHER" id="PTHR43364:SF6">
    <property type="entry name" value="OXIDOREDUCTASE-RELATED"/>
    <property type="match status" value="1"/>
</dbReference>
<protein>
    <submittedName>
        <fullName evidence="2">Aldo/keto reductase</fullName>
    </submittedName>
</protein>
<dbReference type="InterPro" id="IPR023210">
    <property type="entry name" value="NADP_OxRdtase_dom"/>
</dbReference>
<dbReference type="Proteomes" id="UP001241758">
    <property type="component" value="Unassembled WGS sequence"/>
</dbReference>